<feature type="region of interest" description="Disordered" evidence="7">
    <location>
        <begin position="598"/>
        <end position="630"/>
    </location>
</feature>
<dbReference type="PROSITE" id="PS50250">
    <property type="entry name" value="PCI"/>
    <property type="match status" value="1"/>
</dbReference>
<feature type="compositionally biased region" description="Basic and acidic residues" evidence="7">
    <location>
        <begin position="942"/>
        <end position="1186"/>
    </location>
</feature>
<comment type="similarity">
    <text evidence="6">Belongs to the eIF-3 subunit A family.</text>
</comment>
<dbReference type="Pfam" id="PF01399">
    <property type="entry name" value="PCI"/>
    <property type="match status" value="1"/>
</dbReference>
<dbReference type="GO" id="GO:0003729">
    <property type="term" value="F:mRNA binding"/>
    <property type="evidence" value="ECO:0007669"/>
    <property type="project" value="TreeGrafter"/>
</dbReference>
<keyword evidence="3 6" id="KW-0396">Initiation factor</keyword>
<evidence type="ECO:0000313" key="10">
    <source>
        <dbReference type="Proteomes" id="UP001487740"/>
    </source>
</evidence>
<evidence type="ECO:0000256" key="1">
    <source>
        <dbReference type="ARBA" id="ARBA00004496"/>
    </source>
</evidence>
<evidence type="ECO:0000259" key="8">
    <source>
        <dbReference type="PROSITE" id="PS50250"/>
    </source>
</evidence>
<dbReference type="GO" id="GO:0071541">
    <property type="term" value="C:eukaryotic translation initiation factor 3 complex, eIF3m"/>
    <property type="evidence" value="ECO:0007669"/>
    <property type="project" value="TreeGrafter"/>
</dbReference>
<dbReference type="PANTHER" id="PTHR14005">
    <property type="entry name" value="EUKARYOTIC TRANSLATION INITIATION FACTOR 3, THETA SUBUNIT"/>
    <property type="match status" value="1"/>
</dbReference>
<comment type="caution">
    <text evidence="9">The sequence shown here is derived from an EMBL/GenBank/DDBJ whole genome shotgun (WGS) entry which is preliminary data.</text>
</comment>
<gene>
    <name evidence="9" type="ORF">O3P69_004194</name>
</gene>
<feature type="coiled-coil region" evidence="6">
    <location>
        <begin position="663"/>
        <end position="701"/>
    </location>
</feature>
<feature type="compositionally biased region" description="Basic and acidic residues" evidence="7">
    <location>
        <begin position="1196"/>
        <end position="1247"/>
    </location>
</feature>
<dbReference type="Proteomes" id="UP001487740">
    <property type="component" value="Unassembled WGS sequence"/>
</dbReference>
<dbReference type="EMBL" id="JARAKH010000012">
    <property type="protein sequence ID" value="KAK8398922.1"/>
    <property type="molecule type" value="Genomic_DNA"/>
</dbReference>
<keyword evidence="5 6" id="KW-0648">Protein biosynthesis</keyword>
<dbReference type="Pfam" id="PF22591">
    <property type="entry name" value="eIF3a_PCI_TPR-like"/>
    <property type="match status" value="1"/>
</dbReference>
<dbReference type="InterPro" id="IPR000717">
    <property type="entry name" value="PCI_dom"/>
</dbReference>
<comment type="subcellular location">
    <subcellularLocation>
        <location evidence="1 6">Cytoplasm</location>
    </subcellularLocation>
</comment>
<feature type="region of interest" description="Disordered" evidence="7">
    <location>
        <begin position="790"/>
        <end position="1258"/>
    </location>
</feature>
<dbReference type="GO" id="GO:0016282">
    <property type="term" value="C:eukaryotic 43S preinitiation complex"/>
    <property type="evidence" value="ECO:0007669"/>
    <property type="project" value="UniProtKB-UniRule"/>
</dbReference>
<sequence length="1258" mass="150161">MSRSYQRPENALKRASEFIDVGKPNRALEVLYEVIKRGKMRNTYSEKLLEPIMFKYLELCVDLKKSHLAKEGLYQYRNIFQSVNVSSLETVVRHYLSLADERTEAARKESHQAVVDIDDLDNLATPEEILLSAVSGEDAQDRSDRTILTPWVKFLWESYRQCLELLRTNSRVERLYHDIAKQAFKFCEKYSRKTEFRKLCDNLRTHLSHIQKQQGSATAVNLNNPETQQMNLETRLEQLNYAIKMELWQEAYKAIEDISDLMNKSKKMPKPHVMASYYQKLSLVFWKAGNMLFHAAALFKLFQLLRDQKKNITAEEVGKRASIVLIATLAIPLPSAHPEFDRFIETEKSALEKIDKLATLLSLPKPPTRVSLIRDLIRFNVVSAVPQELQNLYRLMEVEFDPLNLCVRMQNNIEWIQEHPELGLTQYVPALQEMTITRLVKQVAQLYQSITFKRLLELSVFVTGFHLERILVDLVRHNDLQIRVDHRSECVHFGADLSESQREDLPEGPMLQSLPSETIRCQLVQMGSALQACLDLIVPENRKKEMEPMRAQTIQFYQQTKQREHIKILQRQHIIEERKEMLENQNLEREESIRRAQEEQLKKQKEEEQQRLEREASRREKARQEEQLKQIQTKQIKDRLSQIAQTSYGQKMMEKFDEEELLNLGAEEILQRQVEELEKERKELQQRLKAQEKKVDYFERAKRLVEIPLLKKMLEEEKEKDKDFWQSQEEERVKKLVEEHQISLEHSRRLKLMHADRTDFLNQLKSSRRSEIEKKLNDFNARLEVERKKRLAERKDQRRRERRETYFRIKAEEEQQRRDEELKKAREEKERLEREQREKEEQEYMERKAQLDRQAEAQRERMRAVEEKQKLDATRWANVPANEELSWRSRPRDEPKEETVPAPKEEEEEEEEEEEAGDEGDRSTSRVASERSDVWRPGGGSWREKEREKLDAWRRKGEDDVEEEPVREPRDRGNRDIRRDEPMPPPRDRGNRDIRRDEPPRDFRRDRDDRMGFGGRDRDDRFGRDRDDRFGRDREDRYGRDREDRDRDSRFGSRDERGNFGTRDDRDRDGDWRRGPSRSDRDFGGRGDRDRDFGRGGDRDFGRGDRDRDRDLGRGGDRDRDFGRGDRDRDFGRGDRDRDFGRGDRDRDFGGRRDMGRDDRDRDRGFGGRRMDMDDRRGPARSDEGGSWRSAGPPPARERPRPDDRERRPPPPDERRDDRPRQNAWRAREEPRKEDPPEERSRHPREVTDEDGWTTVRR</sequence>
<dbReference type="InterPro" id="IPR027512">
    <property type="entry name" value="EIF3A"/>
</dbReference>
<feature type="compositionally biased region" description="Basic and acidic residues" evidence="7">
    <location>
        <begin position="919"/>
        <end position="934"/>
    </location>
</feature>
<dbReference type="HAMAP" id="MF_03000">
    <property type="entry name" value="eIF3a"/>
    <property type="match status" value="1"/>
</dbReference>
<accession>A0AAW0UFH9</accession>
<dbReference type="GO" id="GO:0071540">
    <property type="term" value="C:eukaryotic translation initiation factor 3 complex, eIF3e"/>
    <property type="evidence" value="ECO:0007669"/>
    <property type="project" value="TreeGrafter"/>
</dbReference>
<evidence type="ECO:0000256" key="7">
    <source>
        <dbReference type="SAM" id="MobiDB-lite"/>
    </source>
</evidence>
<evidence type="ECO:0000256" key="5">
    <source>
        <dbReference type="ARBA" id="ARBA00022917"/>
    </source>
</evidence>
<feature type="compositionally biased region" description="Basic and acidic residues" evidence="7">
    <location>
        <begin position="598"/>
        <end position="628"/>
    </location>
</feature>
<dbReference type="GO" id="GO:0033290">
    <property type="term" value="C:eukaryotic 48S preinitiation complex"/>
    <property type="evidence" value="ECO:0007669"/>
    <property type="project" value="UniProtKB-UniRule"/>
</dbReference>
<keyword evidence="6" id="KW-0175">Coiled coil</keyword>
<dbReference type="PANTHER" id="PTHR14005:SF0">
    <property type="entry name" value="EUKARYOTIC TRANSLATION INITIATION FACTOR 3 SUBUNIT A"/>
    <property type="match status" value="1"/>
</dbReference>
<dbReference type="GO" id="GO:0003743">
    <property type="term" value="F:translation initiation factor activity"/>
    <property type="evidence" value="ECO:0007669"/>
    <property type="project" value="UniProtKB-UniRule"/>
</dbReference>
<feature type="compositionally biased region" description="Acidic residues" evidence="7">
    <location>
        <begin position="905"/>
        <end position="918"/>
    </location>
</feature>
<dbReference type="FunFam" id="1.25.40.860:FF:000007">
    <property type="entry name" value="Eukaryotic translation initiation factor 3 subunit A"/>
    <property type="match status" value="1"/>
</dbReference>
<feature type="domain" description="PCI" evidence="8">
    <location>
        <begin position="317"/>
        <end position="498"/>
    </location>
</feature>
<dbReference type="InterPro" id="IPR054711">
    <property type="entry name" value="eIF3a_PCI_TPR-like"/>
</dbReference>
<evidence type="ECO:0000313" key="9">
    <source>
        <dbReference type="EMBL" id="KAK8398922.1"/>
    </source>
</evidence>
<feature type="compositionally biased region" description="Basic and acidic residues" evidence="7">
    <location>
        <begin position="790"/>
        <end position="873"/>
    </location>
</feature>
<comment type="function">
    <text evidence="6">RNA-binding component of the eukaryotic translation initiation factor 3 (eIF-3) complex, which is involved in protein synthesis of a specialized repertoire of mRNAs and, together with other initiation factors, stimulates binding of mRNA and methionyl-tRNAi to the 40S ribosome. The eIF-3 complex specifically targets and initiates translation of a subset of mRNAs involved in cell proliferation.</text>
</comment>
<evidence type="ECO:0000256" key="2">
    <source>
        <dbReference type="ARBA" id="ARBA00022490"/>
    </source>
</evidence>
<keyword evidence="10" id="KW-1185">Reference proteome</keyword>
<name>A0AAW0UFH9_SCYPA</name>
<keyword evidence="4 6" id="KW-0694">RNA-binding</keyword>
<dbReference type="GO" id="GO:0001732">
    <property type="term" value="P:formation of cytoplasmic translation initiation complex"/>
    <property type="evidence" value="ECO:0007669"/>
    <property type="project" value="UniProtKB-UniRule"/>
</dbReference>
<reference evidence="9 10" key="1">
    <citation type="submission" date="2023-03" db="EMBL/GenBank/DDBJ databases">
        <title>High-quality genome of Scylla paramamosain provides insights in environmental adaptation.</title>
        <authorList>
            <person name="Zhang L."/>
        </authorList>
    </citation>
    <scope>NUCLEOTIDE SEQUENCE [LARGE SCALE GENOMIC DNA]</scope>
    <source>
        <strain evidence="9">LZ_2023a</strain>
        <tissue evidence="9">Muscle</tissue>
    </source>
</reference>
<comment type="subunit">
    <text evidence="6">Component of the eukaryotic translation initiation factor 3 (eIF-3) complex.</text>
</comment>
<evidence type="ECO:0000256" key="6">
    <source>
        <dbReference type="HAMAP-Rule" id="MF_03000"/>
    </source>
</evidence>
<evidence type="ECO:0000256" key="3">
    <source>
        <dbReference type="ARBA" id="ARBA00022540"/>
    </source>
</evidence>
<dbReference type="SMART" id="SM00088">
    <property type="entry name" value="PINT"/>
    <property type="match status" value="1"/>
</dbReference>
<dbReference type="GO" id="GO:0002188">
    <property type="term" value="P:translation reinitiation"/>
    <property type="evidence" value="ECO:0007669"/>
    <property type="project" value="TreeGrafter"/>
</dbReference>
<proteinExistence type="inferred from homology"/>
<feature type="compositionally biased region" description="Basic and acidic residues" evidence="7">
    <location>
        <begin position="885"/>
        <end position="899"/>
    </location>
</feature>
<dbReference type="GO" id="GO:0043614">
    <property type="term" value="C:multi-eIF complex"/>
    <property type="evidence" value="ECO:0007669"/>
    <property type="project" value="TreeGrafter"/>
</dbReference>
<evidence type="ECO:0000256" key="4">
    <source>
        <dbReference type="ARBA" id="ARBA00022884"/>
    </source>
</evidence>
<protein>
    <recommendedName>
        <fullName evidence="6">Eukaryotic translation initiation factor 3 subunit A</fullName>
        <shortName evidence="6">eIF3a</shortName>
    </recommendedName>
    <alternativeName>
        <fullName evidence="6">Eukaryotic translation initiation factor 3 subunit 10</fullName>
    </alternativeName>
</protein>
<dbReference type="Gene3D" id="4.10.860.10">
    <property type="entry name" value="UVR domain"/>
    <property type="match status" value="1"/>
</dbReference>
<dbReference type="FunFam" id="4.10.860.10:FF:000001">
    <property type="entry name" value="Eukaryotic translation initiation factor 3 subunit A"/>
    <property type="match status" value="1"/>
</dbReference>
<dbReference type="AlphaFoldDB" id="A0AAW0UFH9"/>
<organism evidence="9 10">
    <name type="scientific">Scylla paramamosain</name>
    <name type="common">Mud crab</name>
    <dbReference type="NCBI Taxonomy" id="85552"/>
    <lineage>
        <taxon>Eukaryota</taxon>
        <taxon>Metazoa</taxon>
        <taxon>Ecdysozoa</taxon>
        <taxon>Arthropoda</taxon>
        <taxon>Crustacea</taxon>
        <taxon>Multicrustacea</taxon>
        <taxon>Malacostraca</taxon>
        <taxon>Eumalacostraca</taxon>
        <taxon>Eucarida</taxon>
        <taxon>Decapoda</taxon>
        <taxon>Pleocyemata</taxon>
        <taxon>Brachyura</taxon>
        <taxon>Eubrachyura</taxon>
        <taxon>Portunoidea</taxon>
        <taxon>Portunidae</taxon>
        <taxon>Portuninae</taxon>
        <taxon>Scylla</taxon>
    </lineage>
</organism>
<keyword evidence="2 6" id="KW-0963">Cytoplasm</keyword>
<dbReference type="Gene3D" id="1.25.40.860">
    <property type="match status" value="1"/>
</dbReference>